<accession>A0A433SYI5</accession>
<dbReference type="Pfam" id="PF00167">
    <property type="entry name" value="FGF"/>
    <property type="match status" value="1"/>
</dbReference>
<reference evidence="3 4" key="1">
    <citation type="submission" date="2019-01" db="EMBL/GenBank/DDBJ databases">
        <title>A draft genome assembly of the solar-powered sea slug Elysia chlorotica.</title>
        <authorList>
            <person name="Cai H."/>
            <person name="Li Q."/>
            <person name="Fang X."/>
            <person name="Li J."/>
            <person name="Curtis N.E."/>
            <person name="Altenburger A."/>
            <person name="Shibata T."/>
            <person name="Feng M."/>
            <person name="Maeda T."/>
            <person name="Schwartz J.A."/>
            <person name="Shigenobu S."/>
            <person name="Lundholm N."/>
            <person name="Nishiyama T."/>
            <person name="Yang H."/>
            <person name="Hasebe M."/>
            <person name="Li S."/>
            <person name="Pierce S.K."/>
            <person name="Wang J."/>
        </authorList>
    </citation>
    <scope>NUCLEOTIDE SEQUENCE [LARGE SCALE GENOMIC DNA]</scope>
    <source>
        <strain evidence="3">EC2010</strain>
        <tissue evidence="3">Whole organism of an adult</tissue>
    </source>
</reference>
<evidence type="ECO:0000256" key="1">
    <source>
        <dbReference type="ARBA" id="ARBA00007936"/>
    </source>
</evidence>
<feature type="compositionally biased region" description="Basic residues" evidence="2">
    <location>
        <begin position="559"/>
        <end position="577"/>
    </location>
</feature>
<feature type="region of interest" description="Disordered" evidence="2">
    <location>
        <begin position="146"/>
        <end position="189"/>
    </location>
</feature>
<gene>
    <name evidence="3" type="ORF">EGW08_017907</name>
</gene>
<dbReference type="STRING" id="188477.A0A433SYI5"/>
<feature type="compositionally biased region" description="Low complexity" evidence="2">
    <location>
        <begin position="578"/>
        <end position="593"/>
    </location>
</feature>
<organism evidence="3 4">
    <name type="scientific">Elysia chlorotica</name>
    <name type="common">Eastern emerald elysia</name>
    <name type="synonym">Sea slug</name>
    <dbReference type="NCBI Taxonomy" id="188477"/>
    <lineage>
        <taxon>Eukaryota</taxon>
        <taxon>Metazoa</taxon>
        <taxon>Spiralia</taxon>
        <taxon>Lophotrochozoa</taxon>
        <taxon>Mollusca</taxon>
        <taxon>Gastropoda</taxon>
        <taxon>Heterobranchia</taxon>
        <taxon>Euthyneura</taxon>
        <taxon>Panpulmonata</taxon>
        <taxon>Sacoglossa</taxon>
        <taxon>Placobranchoidea</taxon>
        <taxon>Plakobranchidae</taxon>
        <taxon>Elysia</taxon>
    </lineage>
</organism>
<evidence type="ECO:0000313" key="4">
    <source>
        <dbReference type="Proteomes" id="UP000271974"/>
    </source>
</evidence>
<comment type="similarity">
    <text evidence="1">Belongs to the heparin-binding growth factors family.</text>
</comment>
<dbReference type="CDD" id="cd00058">
    <property type="entry name" value="beta-trefoil_FGF"/>
    <property type="match status" value="1"/>
</dbReference>
<dbReference type="SUPFAM" id="SSF50353">
    <property type="entry name" value="Cytokine"/>
    <property type="match status" value="1"/>
</dbReference>
<dbReference type="OrthoDB" id="6160750at2759"/>
<dbReference type="InterPro" id="IPR002209">
    <property type="entry name" value="Fibroblast_GF_fam"/>
</dbReference>
<feature type="region of interest" description="Disordered" evidence="2">
    <location>
        <begin position="113"/>
        <end position="132"/>
    </location>
</feature>
<name>A0A433SYI5_ELYCH</name>
<feature type="region of interest" description="Disordered" evidence="2">
    <location>
        <begin position="534"/>
        <end position="634"/>
    </location>
</feature>
<comment type="caution">
    <text evidence="3">The sequence shown here is derived from an EMBL/GenBank/DDBJ whole genome shotgun (WGS) entry which is preliminary data.</text>
</comment>
<sequence>MISPAHKAPLTLCKAAVSSPSSLSSSSSSSFSIASSFLPSSFLLQKSHSSSLSSLVTSSSVSLLLFLSCLLLPLRSLVSSPRRGSGSPSERVSLCIILMLALTALPVGSFPIPSPKDSENKKGGAMPPNLHSGLTSYRTVSISMEGANGRNKNSSSSKSGYQPKVELGTSYQGDQPPRKTVTKGQDFHSNTRKTQGRAFYLRSDNNQYLQIYNGIVSGTWKEKPVLGLLESYSHKGFFLIKHRYSKKYLCMNEQFNLYLEANADVSNCHIRHEMLDGSLGLFKNVFIFDKYERYLGIDCDPVSWVDIPEMENSPVRFWEDPITAEEALEQEKLIKIRGETGKDVLGVKCTSQKERKRLLREEKMKRLQRKLRQRWCWSLPRMLNNKEKYIEKCEQKHKKRCKSTSSHNSKSMTTVATFTFRGGERETDSECVCDLLREMLDRPNEAKHTCLNQKVLLWVQNQAEESGKALEPNEPLISKVASMMVRHFNGIARRMRETRCMKKHRLSRSHCRKKSRGIKINGVLKQFQEELVITPDQSPARKPSKAFRTALRGLDGSTRKHRVRQRLARQNRQRRKQSPTSSMRPDSSSGRPKSSSRRSKVSRKSKASRRSKNSRRRTSSHRLPTPPSDQQSPG</sequence>
<keyword evidence="4" id="KW-1185">Reference proteome</keyword>
<dbReference type="GO" id="GO:0008083">
    <property type="term" value="F:growth factor activity"/>
    <property type="evidence" value="ECO:0007669"/>
    <property type="project" value="InterPro"/>
</dbReference>
<dbReference type="Proteomes" id="UP000271974">
    <property type="component" value="Unassembled WGS sequence"/>
</dbReference>
<dbReference type="InterPro" id="IPR056378">
    <property type="entry name" value="Let-756-like_FGF"/>
</dbReference>
<dbReference type="AlphaFoldDB" id="A0A433SYI5"/>
<dbReference type="InterPro" id="IPR008996">
    <property type="entry name" value="IL1/FGF"/>
</dbReference>
<proteinExistence type="inferred from homology"/>
<feature type="compositionally biased region" description="Basic residues" evidence="2">
    <location>
        <begin position="594"/>
        <end position="620"/>
    </location>
</feature>
<evidence type="ECO:0000313" key="3">
    <source>
        <dbReference type="EMBL" id="RUS74337.1"/>
    </source>
</evidence>
<protein>
    <submittedName>
        <fullName evidence="3">Uncharacterized protein</fullName>
    </submittedName>
</protein>
<dbReference type="EMBL" id="RQTK01000841">
    <property type="protein sequence ID" value="RUS74337.1"/>
    <property type="molecule type" value="Genomic_DNA"/>
</dbReference>
<dbReference type="Gene3D" id="2.80.10.50">
    <property type="match status" value="1"/>
</dbReference>
<evidence type="ECO:0000256" key="2">
    <source>
        <dbReference type="SAM" id="MobiDB-lite"/>
    </source>
</evidence>